<evidence type="ECO:0000256" key="3">
    <source>
        <dbReference type="ARBA" id="ARBA00012438"/>
    </source>
</evidence>
<geneLocation type="plasmid" evidence="18 19">
    <name>pILYOP01</name>
</geneLocation>
<sequence length="558" mass="62068">MELDLITLLGNKLGILFIFAFVLSRLKPFRSLVAKKNINLSDKILLSIVFGIFGIVGTYFSFEYYGGLINTRIIGVATGGLIGGPFVGLLSGVIAGVHRGLIKSGEFTGLACAVSTIFEGLMAGVMGVFIRNRNNKWVYAALTGTIAELMRKVSVLLISKPFEKALEFVSNVWLPMIIINSVGLALLFMIIENIFKEQEKMIAYQSNLTLKTVDKALPFLKNGLCSDNVKKVSEVIYEMTEFDIVRIMESGVLVAHTGFGIKDEIKEELTNIAYVTESGKPLVVDVYIDIKNEKKTPYTLLMLPLKENGKVIGILELYKKLSRSMSSVDLEIGNGLAKLFSTQLTLTKLENDSKLLEQSELKILQAQINPHFLFNSLTVIGSLCRIDVEKSRNLIIHLSDFYRRSLNLRKDMVDLQTEINHVKSYVYIEMARFEEKLKVIYDVPENLNCFLPPLTLQPIVENAIKHGILPKKNGGIVKVFGHKNSNVVNLEISDDGVGIDKNKLDDLLYGDLNTGDSVGFKNVDMRLKGIFGEEYGLQVFSEKDKGTTVSLSIPVAEE</sequence>
<keyword evidence="19" id="KW-1185">Reference proteome</keyword>
<keyword evidence="6 18" id="KW-0808">Transferase</keyword>
<evidence type="ECO:0000256" key="13">
    <source>
        <dbReference type="ARBA" id="ARBA00023136"/>
    </source>
</evidence>
<dbReference type="GO" id="GO:0005524">
    <property type="term" value="F:ATP binding"/>
    <property type="evidence" value="ECO:0007669"/>
    <property type="project" value="UniProtKB-KW"/>
</dbReference>
<organism evidence="18 19">
    <name type="scientific">Ilyobacter polytropus (strain ATCC 51220 / DSM 2926 / LMG 16218 / CuHBu1)</name>
    <dbReference type="NCBI Taxonomy" id="572544"/>
    <lineage>
        <taxon>Bacteria</taxon>
        <taxon>Fusobacteriati</taxon>
        <taxon>Fusobacteriota</taxon>
        <taxon>Fusobacteriia</taxon>
        <taxon>Fusobacteriales</taxon>
        <taxon>Fusobacteriaceae</taxon>
        <taxon>Ilyobacter</taxon>
    </lineage>
</organism>
<dbReference type="EC" id="2.7.13.3" evidence="3"/>
<dbReference type="Gene3D" id="1.10.1760.20">
    <property type="match status" value="1"/>
</dbReference>
<feature type="transmembrane region" description="Helical" evidence="14">
    <location>
        <begin position="172"/>
        <end position="191"/>
    </location>
</feature>
<evidence type="ECO:0000256" key="1">
    <source>
        <dbReference type="ARBA" id="ARBA00000085"/>
    </source>
</evidence>
<keyword evidence="7 14" id="KW-0812">Transmembrane</keyword>
<comment type="subcellular location">
    <subcellularLocation>
        <location evidence="2">Cell membrane</location>
        <topology evidence="2">Multi-pass membrane protein</topology>
    </subcellularLocation>
</comment>
<name>E3HCT0_ILYPC</name>
<evidence type="ECO:0000256" key="8">
    <source>
        <dbReference type="ARBA" id="ARBA00022741"/>
    </source>
</evidence>
<keyword evidence="11 14" id="KW-1133">Transmembrane helix</keyword>
<dbReference type="Pfam" id="PF07694">
    <property type="entry name" value="5TM-5TMR_LYT"/>
    <property type="match status" value="1"/>
</dbReference>
<feature type="transmembrane region" description="Helical" evidence="14">
    <location>
        <begin position="74"/>
        <end position="95"/>
    </location>
</feature>
<feature type="domain" description="Signal transduction histidine kinase 5TM receptor LytS transmembrane region" evidence="17">
    <location>
        <begin position="28"/>
        <end position="193"/>
    </location>
</feature>
<keyword evidence="13 14" id="KW-0472">Membrane</keyword>
<dbReference type="PANTHER" id="PTHR34220">
    <property type="entry name" value="SENSOR HISTIDINE KINASE YPDA"/>
    <property type="match status" value="1"/>
</dbReference>
<evidence type="ECO:0000256" key="4">
    <source>
        <dbReference type="ARBA" id="ARBA00022475"/>
    </source>
</evidence>
<dbReference type="KEGG" id="ipo:Ilyop_2720"/>
<dbReference type="Pfam" id="PF06580">
    <property type="entry name" value="His_kinase"/>
    <property type="match status" value="1"/>
</dbReference>
<dbReference type="InterPro" id="IPR010559">
    <property type="entry name" value="Sig_transdc_His_kin_internal"/>
</dbReference>
<proteinExistence type="predicted"/>
<evidence type="ECO:0000259" key="16">
    <source>
        <dbReference type="Pfam" id="PF06580"/>
    </source>
</evidence>
<dbReference type="GO" id="GO:0005886">
    <property type="term" value="C:plasma membrane"/>
    <property type="evidence" value="ECO:0007669"/>
    <property type="project" value="UniProtKB-SubCell"/>
</dbReference>
<evidence type="ECO:0000313" key="19">
    <source>
        <dbReference type="Proteomes" id="UP000006875"/>
    </source>
</evidence>
<dbReference type="Proteomes" id="UP000006875">
    <property type="component" value="Plasmid pILYOP01"/>
</dbReference>
<keyword evidence="10" id="KW-0067">ATP-binding</keyword>
<dbReference type="InterPro" id="IPR011620">
    <property type="entry name" value="Sig_transdc_His_kinase_LytS_TM"/>
</dbReference>
<evidence type="ECO:0000256" key="10">
    <source>
        <dbReference type="ARBA" id="ARBA00022840"/>
    </source>
</evidence>
<dbReference type="Pfam" id="PF02518">
    <property type="entry name" value="HATPase_c"/>
    <property type="match status" value="1"/>
</dbReference>
<evidence type="ECO:0000256" key="2">
    <source>
        <dbReference type="ARBA" id="ARBA00004651"/>
    </source>
</evidence>
<dbReference type="PANTHER" id="PTHR34220:SF7">
    <property type="entry name" value="SENSOR HISTIDINE KINASE YPDA"/>
    <property type="match status" value="1"/>
</dbReference>
<evidence type="ECO:0000256" key="6">
    <source>
        <dbReference type="ARBA" id="ARBA00022679"/>
    </source>
</evidence>
<comment type="catalytic activity">
    <reaction evidence="1">
        <text>ATP + protein L-histidine = ADP + protein N-phospho-L-histidine.</text>
        <dbReference type="EC" id="2.7.13.3"/>
    </reaction>
</comment>
<dbReference type="GO" id="GO:0071555">
    <property type="term" value="P:cell wall organization"/>
    <property type="evidence" value="ECO:0007669"/>
    <property type="project" value="InterPro"/>
</dbReference>
<dbReference type="EMBL" id="CP002282">
    <property type="protein sequence ID" value="ADO84475.1"/>
    <property type="molecule type" value="Genomic_DNA"/>
</dbReference>
<keyword evidence="4" id="KW-1003">Cell membrane</keyword>
<evidence type="ECO:0000256" key="14">
    <source>
        <dbReference type="SAM" id="Phobius"/>
    </source>
</evidence>
<dbReference type="OrthoDB" id="9809348at2"/>
<reference evidence="18 19" key="1">
    <citation type="journal article" date="2010" name="Stand. Genomic Sci.">
        <title>Complete genome sequence of Ilyobacter polytropus type strain (CuHbu1).</title>
        <authorList>
            <person name="Sikorski J."/>
            <person name="Chertkov O."/>
            <person name="Lapidus A."/>
            <person name="Nolan M."/>
            <person name="Lucas S."/>
            <person name="Del Rio T.G."/>
            <person name="Tice H."/>
            <person name="Cheng J.F."/>
            <person name="Tapia R."/>
            <person name="Han C."/>
            <person name="Goodwin L."/>
            <person name="Pitluck S."/>
            <person name="Liolios K."/>
            <person name="Ivanova N."/>
            <person name="Mavromatis K."/>
            <person name="Mikhailova N."/>
            <person name="Pati A."/>
            <person name="Chen A."/>
            <person name="Palaniappan K."/>
            <person name="Land M."/>
            <person name="Hauser L."/>
            <person name="Chang Y.J."/>
            <person name="Jeffries C.D."/>
            <person name="Brambilla E."/>
            <person name="Yasawong M."/>
            <person name="Rohde M."/>
            <person name="Pukall R."/>
            <person name="Spring S."/>
            <person name="Goker M."/>
            <person name="Woyke T."/>
            <person name="Bristow J."/>
            <person name="Eisen J.A."/>
            <person name="Markowitz V."/>
            <person name="Hugenholtz P."/>
            <person name="Kyrpides N.C."/>
            <person name="Klenk H.P."/>
        </authorList>
    </citation>
    <scope>NUCLEOTIDE SEQUENCE [LARGE SCALE GENOMIC DNA]</scope>
    <source>
        <strain evidence="19">ATCC 51220 / DSM 2926 / LMG 16218 / CuHBu1</strain>
        <plasmid evidence="19">pILYOP01</plasmid>
    </source>
</reference>
<evidence type="ECO:0000256" key="5">
    <source>
        <dbReference type="ARBA" id="ARBA00022553"/>
    </source>
</evidence>
<dbReference type="SUPFAM" id="SSF55781">
    <property type="entry name" value="GAF domain-like"/>
    <property type="match status" value="1"/>
</dbReference>
<dbReference type="RefSeq" id="WP_013389129.1">
    <property type="nucleotide sequence ID" value="NC_014633.1"/>
</dbReference>
<dbReference type="Gene3D" id="3.30.565.10">
    <property type="entry name" value="Histidine kinase-like ATPase, C-terminal domain"/>
    <property type="match status" value="1"/>
</dbReference>
<dbReference type="HOGENOM" id="CLU_020473_3_3_0"/>
<keyword evidence="12" id="KW-0902">Two-component regulatory system</keyword>
<evidence type="ECO:0000256" key="12">
    <source>
        <dbReference type="ARBA" id="ARBA00023012"/>
    </source>
</evidence>
<feature type="domain" description="Histidine kinase/HSP90-like ATPase" evidence="15">
    <location>
        <begin position="456"/>
        <end position="556"/>
    </location>
</feature>
<keyword evidence="9 18" id="KW-0418">Kinase</keyword>
<dbReference type="SUPFAM" id="SSF55874">
    <property type="entry name" value="ATPase domain of HSP90 chaperone/DNA topoisomerase II/histidine kinase"/>
    <property type="match status" value="1"/>
</dbReference>
<evidence type="ECO:0000313" key="18">
    <source>
        <dbReference type="EMBL" id="ADO84475.1"/>
    </source>
</evidence>
<feature type="transmembrane region" description="Helical" evidence="14">
    <location>
        <begin position="107"/>
        <end position="130"/>
    </location>
</feature>
<evidence type="ECO:0000256" key="11">
    <source>
        <dbReference type="ARBA" id="ARBA00022989"/>
    </source>
</evidence>
<dbReference type="InterPro" id="IPR029016">
    <property type="entry name" value="GAF-like_dom_sf"/>
</dbReference>
<feature type="transmembrane region" description="Helical" evidence="14">
    <location>
        <begin position="44"/>
        <end position="62"/>
    </location>
</feature>
<feature type="transmembrane region" description="Helical" evidence="14">
    <location>
        <begin position="6"/>
        <end position="23"/>
    </location>
</feature>
<evidence type="ECO:0000259" key="15">
    <source>
        <dbReference type="Pfam" id="PF02518"/>
    </source>
</evidence>
<dbReference type="AlphaFoldDB" id="E3HCT0"/>
<dbReference type="GO" id="GO:0000155">
    <property type="term" value="F:phosphorelay sensor kinase activity"/>
    <property type="evidence" value="ECO:0007669"/>
    <property type="project" value="InterPro"/>
</dbReference>
<evidence type="ECO:0000256" key="9">
    <source>
        <dbReference type="ARBA" id="ARBA00022777"/>
    </source>
</evidence>
<dbReference type="InterPro" id="IPR003594">
    <property type="entry name" value="HATPase_dom"/>
</dbReference>
<keyword evidence="18" id="KW-0614">Plasmid</keyword>
<keyword evidence="5" id="KW-0597">Phosphoprotein</keyword>
<dbReference type="InterPro" id="IPR036890">
    <property type="entry name" value="HATPase_C_sf"/>
</dbReference>
<protein>
    <recommendedName>
        <fullName evidence="3">histidine kinase</fullName>
        <ecNumber evidence="3">2.7.13.3</ecNumber>
    </recommendedName>
</protein>
<keyword evidence="8" id="KW-0547">Nucleotide-binding</keyword>
<dbReference type="InterPro" id="IPR050640">
    <property type="entry name" value="Bact_2-comp_sensor_kinase"/>
</dbReference>
<dbReference type="Gene3D" id="3.30.450.40">
    <property type="match status" value="1"/>
</dbReference>
<accession>E3HCT0</accession>
<feature type="domain" description="Signal transduction histidine kinase internal region" evidence="16">
    <location>
        <begin position="359"/>
        <end position="437"/>
    </location>
</feature>
<evidence type="ECO:0000256" key="7">
    <source>
        <dbReference type="ARBA" id="ARBA00022692"/>
    </source>
</evidence>
<evidence type="ECO:0000259" key="17">
    <source>
        <dbReference type="Pfam" id="PF07694"/>
    </source>
</evidence>
<gene>
    <name evidence="18" type="ordered locus">Ilyop_2720</name>
</gene>